<feature type="compositionally biased region" description="Low complexity" evidence="10">
    <location>
        <begin position="243"/>
        <end position="255"/>
    </location>
</feature>
<feature type="compositionally biased region" description="Basic and acidic residues" evidence="10">
    <location>
        <begin position="916"/>
        <end position="928"/>
    </location>
</feature>
<feature type="region of interest" description="Disordered" evidence="10">
    <location>
        <begin position="84"/>
        <end position="104"/>
    </location>
</feature>
<dbReference type="GO" id="GO:0008270">
    <property type="term" value="F:zinc ion binding"/>
    <property type="evidence" value="ECO:0007669"/>
    <property type="project" value="UniProtKB-KW"/>
</dbReference>
<protein>
    <recommendedName>
        <fullName evidence="11">GATA-type domain-containing protein</fullName>
    </recommendedName>
</protein>
<feature type="compositionally biased region" description="Low complexity" evidence="10">
    <location>
        <begin position="305"/>
        <end position="318"/>
    </location>
</feature>
<feature type="region of interest" description="Disordered" evidence="10">
    <location>
        <begin position="467"/>
        <end position="557"/>
    </location>
</feature>
<dbReference type="GO" id="GO:0045944">
    <property type="term" value="P:positive regulation of transcription by RNA polymerase II"/>
    <property type="evidence" value="ECO:0007669"/>
    <property type="project" value="TreeGrafter"/>
</dbReference>
<evidence type="ECO:0000256" key="5">
    <source>
        <dbReference type="ARBA" id="ARBA00023015"/>
    </source>
</evidence>
<dbReference type="PANTHER" id="PTHR10071">
    <property type="entry name" value="TRANSCRIPTION FACTOR GATA FAMILY MEMBER"/>
    <property type="match status" value="1"/>
</dbReference>
<evidence type="ECO:0000256" key="2">
    <source>
        <dbReference type="ARBA" id="ARBA00022723"/>
    </source>
</evidence>
<feature type="region of interest" description="Disordered" evidence="10">
    <location>
        <begin position="676"/>
        <end position="700"/>
    </location>
</feature>
<feature type="compositionally biased region" description="Polar residues" evidence="10">
    <location>
        <begin position="940"/>
        <end position="951"/>
    </location>
</feature>
<feature type="compositionally biased region" description="Polar residues" evidence="10">
    <location>
        <begin position="520"/>
        <end position="546"/>
    </location>
</feature>
<dbReference type="GO" id="GO:0005634">
    <property type="term" value="C:nucleus"/>
    <property type="evidence" value="ECO:0007669"/>
    <property type="project" value="UniProtKB-SubCell"/>
</dbReference>
<evidence type="ECO:0000256" key="10">
    <source>
        <dbReference type="SAM" id="MobiDB-lite"/>
    </source>
</evidence>
<dbReference type="PANTHER" id="PTHR10071:SF281">
    <property type="entry name" value="BOX A-BINDING FACTOR-RELATED"/>
    <property type="match status" value="1"/>
</dbReference>
<feature type="region of interest" description="Disordered" evidence="10">
    <location>
        <begin position="652"/>
        <end position="671"/>
    </location>
</feature>
<dbReference type="GO" id="GO:0000978">
    <property type="term" value="F:RNA polymerase II cis-regulatory region sequence-specific DNA binding"/>
    <property type="evidence" value="ECO:0007669"/>
    <property type="project" value="TreeGrafter"/>
</dbReference>
<evidence type="ECO:0000256" key="4">
    <source>
        <dbReference type="ARBA" id="ARBA00022833"/>
    </source>
</evidence>
<evidence type="ECO:0000256" key="1">
    <source>
        <dbReference type="ARBA" id="ARBA00004123"/>
    </source>
</evidence>
<keyword evidence="9" id="KW-0175">Coiled coil</keyword>
<dbReference type="PROSITE" id="PS00344">
    <property type="entry name" value="GATA_ZN_FINGER_1"/>
    <property type="match status" value="1"/>
</dbReference>
<evidence type="ECO:0000259" key="11">
    <source>
        <dbReference type="PROSITE" id="PS50114"/>
    </source>
</evidence>
<dbReference type="AlphaFoldDB" id="A0A5C3QS05"/>
<feature type="region of interest" description="Disordered" evidence="10">
    <location>
        <begin position="806"/>
        <end position="869"/>
    </location>
</feature>
<dbReference type="GO" id="GO:0000122">
    <property type="term" value="P:negative regulation of transcription by RNA polymerase II"/>
    <property type="evidence" value="ECO:0007669"/>
    <property type="project" value="TreeGrafter"/>
</dbReference>
<keyword evidence="3 8" id="KW-0863">Zinc-finger</keyword>
<dbReference type="EMBL" id="ML178818">
    <property type="protein sequence ID" value="TFL04743.1"/>
    <property type="molecule type" value="Genomic_DNA"/>
</dbReference>
<feature type="coiled-coil region" evidence="9">
    <location>
        <begin position="380"/>
        <end position="411"/>
    </location>
</feature>
<evidence type="ECO:0000313" key="13">
    <source>
        <dbReference type="Proteomes" id="UP000305067"/>
    </source>
</evidence>
<dbReference type="GO" id="GO:0000981">
    <property type="term" value="F:DNA-binding transcription factor activity, RNA polymerase II-specific"/>
    <property type="evidence" value="ECO:0007669"/>
    <property type="project" value="TreeGrafter"/>
</dbReference>
<feature type="region of interest" description="Disordered" evidence="10">
    <location>
        <begin position="134"/>
        <end position="290"/>
    </location>
</feature>
<dbReference type="FunFam" id="3.30.50.10:FF:000007">
    <property type="entry name" value="Nitrogen regulatory AreA, N-terminal"/>
    <property type="match status" value="1"/>
</dbReference>
<keyword evidence="2" id="KW-0479">Metal-binding</keyword>
<dbReference type="PROSITE" id="PS50114">
    <property type="entry name" value="GATA_ZN_FINGER_2"/>
    <property type="match status" value="1"/>
</dbReference>
<feature type="region of interest" description="Disordered" evidence="10">
    <location>
        <begin position="992"/>
        <end position="1063"/>
    </location>
</feature>
<dbReference type="Pfam" id="PF00320">
    <property type="entry name" value="GATA"/>
    <property type="match status" value="1"/>
</dbReference>
<dbReference type="InterPro" id="IPR013088">
    <property type="entry name" value="Znf_NHR/GATA"/>
</dbReference>
<dbReference type="InterPro" id="IPR000679">
    <property type="entry name" value="Znf_GATA"/>
</dbReference>
<gene>
    <name evidence="12" type="ORF">BDV98DRAFT_590516</name>
</gene>
<evidence type="ECO:0000256" key="9">
    <source>
        <dbReference type="SAM" id="Coils"/>
    </source>
</evidence>
<feature type="compositionally biased region" description="Polar residues" evidence="10">
    <location>
        <begin position="839"/>
        <end position="852"/>
    </location>
</feature>
<keyword evidence="7" id="KW-0539">Nucleus</keyword>
<reference evidence="12 13" key="1">
    <citation type="journal article" date="2019" name="Nat. Ecol. Evol.">
        <title>Megaphylogeny resolves global patterns of mushroom evolution.</title>
        <authorList>
            <person name="Varga T."/>
            <person name="Krizsan K."/>
            <person name="Foldi C."/>
            <person name="Dima B."/>
            <person name="Sanchez-Garcia M."/>
            <person name="Sanchez-Ramirez S."/>
            <person name="Szollosi G.J."/>
            <person name="Szarkandi J.G."/>
            <person name="Papp V."/>
            <person name="Albert L."/>
            <person name="Andreopoulos W."/>
            <person name="Angelini C."/>
            <person name="Antonin V."/>
            <person name="Barry K.W."/>
            <person name="Bougher N.L."/>
            <person name="Buchanan P."/>
            <person name="Buyck B."/>
            <person name="Bense V."/>
            <person name="Catcheside P."/>
            <person name="Chovatia M."/>
            <person name="Cooper J."/>
            <person name="Damon W."/>
            <person name="Desjardin D."/>
            <person name="Finy P."/>
            <person name="Geml J."/>
            <person name="Haridas S."/>
            <person name="Hughes K."/>
            <person name="Justo A."/>
            <person name="Karasinski D."/>
            <person name="Kautmanova I."/>
            <person name="Kiss B."/>
            <person name="Kocsube S."/>
            <person name="Kotiranta H."/>
            <person name="LaButti K.M."/>
            <person name="Lechner B.E."/>
            <person name="Liimatainen K."/>
            <person name="Lipzen A."/>
            <person name="Lukacs Z."/>
            <person name="Mihaltcheva S."/>
            <person name="Morgado L.N."/>
            <person name="Niskanen T."/>
            <person name="Noordeloos M.E."/>
            <person name="Ohm R.A."/>
            <person name="Ortiz-Santana B."/>
            <person name="Ovrebo C."/>
            <person name="Racz N."/>
            <person name="Riley R."/>
            <person name="Savchenko A."/>
            <person name="Shiryaev A."/>
            <person name="Soop K."/>
            <person name="Spirin V."/>
            <person name="Szebenyi C."/>
            <person name="Tomsovsky M."/>
            <person name="Tulloss R.E."/>
            <person name="Uehling J."/>
            <person name="Grigoriev I.V."/>
            <person name="Vagvolgyi C."/>
            <person name="Papp T."/>
            <person name="Martin F.M."/>
            <person name="Miettinen O."/>
            <person name="Hibbett D.S."/>
            <person name="Nagy L.G."/>
        </authorList>
    </citation>
    <scope>NUCLEOTIDE SEQUENCE [LARGE SCALE GENOMIC DNA]</scope>
    <source>
        <strain evidence="12 13">CBS 309.79</strain>
    </source>
</reference>
<feature type="region of interest" description="Disordered" evidence="10">
    <location>
        <begin position="887"/>
        <end position="957"/>
    </location>
</feature>
<proteinExistence type="predicted"/>
<evidence type="ECO:0000256" key="6">
    <source>
        <dbReference type="ARBA" id="ARBA00023163"/>
    </source>
</evidence>
<dbReference type="InterPro" id="IPR013860">
    <property type="entry name" value="AreA_GATA"/>
</dbReference>
<dbReference type="PRINTS" id="PR00619">
    <property type="entry name" value="GATAZNFINGER"/>
</dbReference>
<feature type="domain" description="GATA-type" evidence="11">
    <location>
        <begin position="936"/>
        <end position="989"/>
    </location>
</feature>
<feature type="compositionally biased region" description="Low complexity" evidence="10">
    <location>
        <begin position="88"/>
        <end position="97"/>
    </location>
</feature>
<organism evidence="12 13">
    <name type="scientific">Pterulicium gracile</name>
    <dbReference type="NCBI Taxonomy" id="1884261"/>
    <lineage>
        <taxon>Eukaryota</taxon>
        <taxon>Fungi</taxon>
        <taxon>Dikarya</taxon>
        <taxon>Basidiomycota</taxon>
        <taxon>Agaricomycotina</taxon>
        <taxon>Agaricomycetes</taxon>
        <taxon>Agaricomycetidae</taxon>
        <taxon>Agaricales</taxon>
        <taxon>Pleurotineae</taxon>
        <taxon>Pterulaceae</taxon>
        <taxon>Pterulicium</taxon>
    </lineage>
</organism>
<dbReference type="OrthoDB" id="515401at2759"/>
<dbReference type="STRING" id="1884261.A0A5C3QS05"/>
<feature type="compositionally biased region" description="Low complexity" evidence="10">
    <location>
        <begin position="992"/>
        <end position="1045"/>
    </location>
</feature>
<dbReference type="InterPro" id="IPR039355">
    <property type="entry name" value="Transcription_factor_GATA"/>
</dbReference>
<dbReference type="SMART" id="SM00401">
    <property type="entry name" value="ZnF_GATA"/>
    <property type="match status" value="1"/>
</dbReference>
<evidence type="ECO:0000313" key="12">
    <source>
        <dbReference type="EMBL" id="TFL04743.1"/>
    </source>
</evidence>
<comment type="subcellular location">
    <subcellularLocation>
        <location evidence="1">Nucleus</location>
    </subcellularLocation>
</comment>
<feature type="region of interest" description="Disordered" evidence="10">
    <location>
        <begin position="1"/>
        <end position="56"/>
    </location>
</feature>
<dbReference type="Proteomes" id="UP000305067">
    <property type="component" value="Unassembled WGS sequence"/>
</dbReference>
<feature type="compositionally biased region" description="Low complexity" evidence="10">
    <location>
        <begin position="467"/>
        <end position="488"/>
    </location>
</feature>
<dbReference type="SUPFAM" id="SSF57716">
    <property type="entry name" value="Glucocorticoid receptor-like (DNA-binding domain)"/>
    <property type="match status" value="1"/>
</dbReference>
<dbReference type="Gene3D" id="3.30.50.10">
    <property type="entry name" value="Erythroid Transcription Factor GATA-1, subunit A"/>
    <property type="match status" value="1"/>
</dbReference>
<dbReference type="Pfam" id="PF08550">
    <property type="entry name" value="GATA_AreA"/>
    <property type="match status" value="1"/>
</dbReference>
<name>A0A5C3QS05_9AGAR</name>
<accession>A0A5C3QS05</accession>
<evidence type="ECO:0000256" key="7">
    <source>
        <dbReference type="ARBA" id="ARBA00023242"/>
    </source>
</evidence>
<feature type="compositionally biased region" description="Polar residues" evidence="10">
    <location>
        <begin position="166"/>
        <end position="216"/>
    </location>
</feature>
<feature type="compositionally biased region" description="Low complexity" evidence="10">
    <location>
        <begin position="263"/>
        <end position="273"/>
    </location>
</feature>
<keyword evidence="6" id="KW-0804">Transcription</keyword>
<evidence type="ECO:0000256" key="3">
    <source>
        <dbReference type="ARBA" id="ARBA00022771"/>
    </source>
</evidence>
<keyword evidence="13" id="KW-1185">Reference proteome</keyword>
<evidence type="ECO:0000256" key="8">
    <source>
        <dbReference type="PROSITE-ProRule" id="PRU00094"/>
    </source>
</evidence>
<keyword evidence="5" id="KW-0805">Transcription regulation</keyword>
<dbReference type="CDD" id="cd00202">
    <property type="entry name" value="ZnF_GATA"/>
    <property type="match status" value="1"/>
</dbReference>
<feature type="region of interest" description="Disordered" evidence="10">
    <location>
        <begin position="304"/>
        <end position="328"/>
    </location>
</feature>
<keyword evidence="4" id="KW-0862">Zinc</keyword>
<sequence length="1063" mass="114194">MDRPKRGTIYDSDKTLHSLPSTSSANDWLPQMSPHQSSSRPPVPPEDPSGLSTDWSSLFSAPLNAEMFATLAANGVIAPNYSSRSHHNLQSNHSQSLINPLSAHPPTLPGSLPVYGPLADKPHESWASTTYVAPADFSPKPNLNRSYSSGHVHDSAPSRPLRAHASQISQTQSPPSVLSSSRPHSTKHSPATSGPSSPHMYSSGINVGPQQPNGLHSSHPHYAVPQYRSDRPTSGLPPSLWMSAAHPPSSYHPPSSTKPPDPGLTTLTPLLTSQPPPLSPTSPSTDSKSAKFTDIFSDDMFANQSTATSEQSSSSFTSPRLSGSPDLKSSLALQEDPEMLAKEDPLATQVWKMYARTKAGLPHAQRMENITWRMMAMTMKKQKEDEEAALLKEVQDAAIKAQKEAAAKQKALQLTSQLAVANSSGDERGRRIDKGKGRVQVVGFDGINQDGLEDDDDVMPMDWRAMSRSRSRMSMDWRPASRSRSRPPQMHEASNPGYSVPYDPRFILPHKPPLHPSSHDQVSFPTGPSTLTPTTYANSSLLSNGRRSPPFPRTELPSVYESGLDQRYDHADPSLMPLGYFHQSSEFNSPTFAPSSLPSYGIHSPVLRAAPNNDMPPPDRRSFPRRVRKTSFDHTLYKDGILADIVGRHQVNGRPQETLGTKRRIETPHSASLLRADPSAVAGQASIPQPNRQSEALDGPQLFPSTEFNFAYNPQEGLFDLLTEQPANSYGLHPSLNPLLSEHPPNLYPSHSSGEGLSAAAAAASAALAEGYARMDATNLSGGDSSTFDYRHLLGLMYPGFENAPPQQSYTHVDPTHILSSPVDSDGNYPRSFHASPASDWTNGLSASSTASPEPFHPSNASTPPSIDGTFSVANALQARKYVPLKQSAQDELAKKSSPAGDSKGSSVESKAGPSDSKHDSPDVHDASGKAGGDEAETPTVCTNCQTTNTPLWRRDPEGHPLCNACGLFYKLHGVVRPLSLKTDVIKKRNRASAAMSSASSRKSGSSLPKIASTSSRPRSSSNAAGGSASVRTQTTARTGTASTGPSVALKRQRRTSNGDTAA</sequence>